<feature type="transmembrane region" description="Helical" evidence="1">
    <location>
        <begin position="18"/>
        <end position="38"/>
    </location>
</feature>
<feature type="transmembrane region" description="Helical" evidence="1">
    <location>
        <begin position="155"/>
        <end position="176"/>
    </location>
</feature>
<feature type="transmembrane region" description="Helical" evidence="1">
    <location>
        <begin position="101"/>
        <end position="119"/>
    </location>
</feature>
<protein>
    <recommendedName>
        <fullName evidence="4">Low temperature requirement protein A</fullName>
    </recommendedName>
</protein>
<accession>A0A1I4TEE9</accession>
<evidence type="ECO:0000313" key="3">
    <source>
        <dbReference type="Proteomes" id="UP000233491"/>
    </source>
</evidence>
<sequence>MTSAVEGTGERRAATVELLFDLTFVFAITQVTHLLKAAHTPGDVIGALSILTFLWWMYGGYVWLASHIASPRALTAVMLVAMAGTFFLAIGIPGLHEHSTAVLGGGALFVVAVHILAFAKLAGLVGPTLRFGAVNVGTALLLGVSGYLPGLAGSIAQALVVVVLVAMALLYSARAFTLSPDHFVERHGLLLLIVFGESVISIGISLSAGGVVTGLIEAGLSLAIIIALWSAYFAGDDRRAERRLSALAPAERGRAALVAYWFAFLMMIGGVLCLSVGLKEHFGPQAGEAHLSFWLALGLVFYYAGTALFRHGMKLHGALPRLAAAVAGGLLSVVSLPPAGLLGLALAIAVAALIADEMMARAGH</sequence>
<keyword evidence="1" id="KW-0812">Transmembrane</keyword>
<keyword evidence="3" id="KW-1185">Reference proteome</keyword>
<organism evidence="2 3">
    <name type="scientific">Pleomorphomonas diazotrophica</name>
    <dbReference type="NCBI Taxonomy" id="1166257"/>
    <lineage>
        <taxon>Bacteria</taxon>
        <taxon>Pseudomonadati</taxon>
        <taxon>Pseudomonadota</taxon>
        <taxon>Alphaproteobacteria</taxon>
        <taxon>Hyphomicrobiales</taxon>
        <taxon>Pleomorphomonadaceae</taxon>
        <taxon>Pleomorphomonas</taxon>
    </lineage>
</organism>
<feature type="transmembrane region" description="Helical" evidence="1">
    <location>
        <begin position="214"/>
        <end position="234"/>
    </location>
</feature>
<feature type="transmembrane region" description="Helical" evidence="1">
    <location>
        <begin position="131"/>
        <end position="149"/>
    </location>
</feature>
<dbReference type="RefSeq" id="WP_101288702.1">
    <property type="nucleotide sequence ID" value="NZ_FOUQ01000005.1"/>
</dbReference>
<gene>
    <name evidence="2" type="ORF">CXZ10_08355</name>
</gene>
<comment type="caution">
    <text evidence="2">The sequence shown here is derived from an EMBL/GenBank/DDBJ whole genome shotgun (WGS) entry which is preliminary data.</text>
</comment>
<feature type="transmembrane region" description="Helical" evidence="1">
    <location>
        <begin position="322"/>
        <end position="355"/>
    </location>
</feature>
<keyword evidence="1" id="KW-0472">Membrane</keyword>
<feature type="transmembrane region" description="Helical" evidence="1">
    <location>
        <begin position="290"/>
        <end position="310"/>
    </location>
</feature>
<dbReference type="OrthoDB" id="5520804at2"/>
<dbReference type="Proteomes" id="UP000233491">
    <property type="component" value="Unassembled WGS sequence"/>
</dbReference>
<name>A0A1I4TEE9_9HYPH</name>
<dbReference type="PANTHER" id="PTHR36840:SF1">
    <property type="entry name" value="BLL5714 PROTEIN"/>
    <property type="match status" value="1"/>
</dbReference>
<evidence type="ECO:0000256" key="1">
    <source>
        <dbReference type="SAM" id="Phobius"/>
    </source>
</evidence>
<reference evidence="2 3" key="1">
    <citation type="submission" date="2017-12" db="EMBL/GenBank/DDBJ databases">
        <title>Anaerobic carbon monoxide metabolism by Pleomorphomonas carboxyditropha sp. nov., a new mesophilic hydrogenogenic carboxidotroph.</title>
        <authorList>
            <person name="Esquivel-Elizondo S."/>
            <person name="Krajmalnik-Brown R."/>
        </authorList>
    </citation>
    <scope>NUCLEOTIDE SEQUENCE [LARGE SCALE GENOMIC DNA]</scope>
    <source>
        <strain evidence="2 3">R5-392</strain>
    </source>
</reference>
<dbReference type="Pfam" id="PF06772">
    <property type="entry name" value="LtrA"/>
    <property type="match status" value="1"/>
</dbReference>
<dbReference type="InterPro" id="IPR010640">
    <property type="entry name" value="Low_temperature_requirement_A"/>
</dbReference>
<feature type="transmembrane region" description="Helical" evidence="1">
    <location>
        <begin position="44"/>
        <end position="64"/>
    </location>
</feature>
<dbReference type="PANTHER" id="PTHR36840">
    <property type="entry name" value="BLL5714 PROTEIN"/>
    <property type="match status" value="1"/>
</dbReference>
<proteinExistence type="predicted"/>
<feature type="transmembrane region" description="Helical" evidence="1">
    <location>
        <begin position="76"/>
        <end position="95"/>
    </location>
</feature>
<keyword evidence="1" id="KW-1133">Transmembrane helix</keyword>
<evidence type="ECO:0000313" key="2">
    <source>
        <dbReference type="EMBL" id="PKR89390.1"/>
    </source>
</evidence>
<dbReference type="AlphaFoldDB" id="A0A1I4TEE9"/>
<evidence type="ECO:0008006" key="4">
    <source>
        <dbReference type="Google" id="ProtNLM"/>
    </source>
</evidence>
<feature type="transmembrane region" description="Helical" evidence="1">
    <location>
        <begin position="188"/>
        <end position="208"/>
    </location>
</feature>
<dbReference type="EMBL" id="PJNW01000005">
    <property type="protein sequence ID" value="PKR89390.1"/>
    <property type="molecule type" value="Genomic_DNA"/>
</dbReference>
<feature type="transmembrane region" description="Helical" evidence="1">
    <location>
        <begin position="255"/>
        <end position="278"/>
    </location>
</feature>